<dbReference type="CDD" id="cd03145">
    <property type="entry name" value="GAT1_cyanophycinase"/>
    <property type="match status" value="1"/>
</dbReference>
<dbReference type="NCBIfam" id="TIGR02069">
    <property type="entry name" value="cyanophycinase"/>
    <property type="match status" value="1"/>
</dbReference>
<dbReference type="AlphaFoldDB" id="A0A502D0M8"/>
<keyword evidence="8" id="KW-0720">Serine protease</keyword>
<keyword evidence="11" id="KW-1185">Reference proteome</keyword>
<comment type="caution">
    <text evidence="10">The sequence shown here is derived from an EMBL/GenBank/DDBJ whole genome shotgun (WGS) entry which is preliminary data.</text>
</comment>
<dbReference type="EC" id="3.4.15.6" evidence="4"/>
<dbReference type="Proteomes" id="UP000317722">
    <property type="component" value="Unassembled WGS sequence"/>
</dbReference>
<proteinExistence type="inferred from homology"/>
<dbReference type="PANTHER" id="PTHR36175:SF1">
    <property type="entry name" value="CYANOPHYCINASE"/>
    <property type="match status" value="1"/>
</dbReference>
<dbReference type="RefSeq" id="WP_140737693.1">
    <property type="nucleotide sequence ID" value="NZ_RCZM01000002.1"/>
</dbReference>
<dbReference type="GO" id="GO:0008241">
    <property type="term" value="F:peptidyl-dipeptidase activity"/>
    <property type="evidence" value="ECO:0007669"/>
    <property type="project" value="UniProtKB-EC"/>
</dbReference>
<dbReference type="OrthoDB" id="9799980at2"/>
<sequence>MASTQGRKVRKVPTLFIIGGAEDRVGKATVLRRFVRLAGGRRSRIVLIPTASSFEDEVVASYRDVFTRLGAPDIEVVSPPNRVSAHDEELVALLDQATGIFMSGGSQLKLSQRFPGTPLGDALARAHDRGTVIGGTSAGASIMSQFMISMGEEGVTPRQRYGQLTAGLGLIDGVIIDQHFAQRSRYGRLMAMVAASPNLIGVGIDEDTAIEVRDRRFFTVHGSGVAFVLDCRAAETDAPDARRGAPLMVSGAVVHSLPAGATFDLSEVRLVDFVEKHPDVAVALATAKA</sequence>
<dbReference type="PANTHER" id="PTHR36175">
    <property type="entry name" value="CYANOPHYCINASE"/>
    <property type="match status" value="1"/>
</dbReference>
<protein>
    <recommendedName>
        <fullName evidence="5">Cyanophycinase</fullName>
        <ecNumber evidence="4">3.4.15.6</ecNumber>
    </recommendedName>
</protein>
<evidence type="ECO:0000256" key="3">
    <source>
        <dbReference type="ARBA" id="ARBA00006534"/>
    </source>
</evidence>
<feature type="active site" description="Charge relay system" evidence="9">
    <location>
        <position position="137"/>
    </location>
</feature>
<organism evidence="10 11">
    <name type="scientific">Pedococcus bigeumensis</name>
    <dbReference type="NCBI Taxonomy" id="433644"/>
    <lineage>
        <taxon>Bacteria</taxon>
        <taxon>Bacillati</taxon>
        <taxon>Actinomycetota</taxon>
        <taxon>Actinomycetes</taxon>
        <taxon>Micrococcales</taxon>
        <taxon>Intrasporangiaceae</taxon>
        <taxon>Pedococcus</taxon>
    </lineage>
</organism>
<evidence type="ECO:0000256" key="5">
    <source>
        <dbReference type="ARBA" id="ARBA00015719"/>
    </source>
</evidence>
<dbReference type="GO" id="GO:0004180">
    <property type="term" value="F:carboxypeptidase activity"/>
    <property type="evidence" value="ECO:0007669"/>
    <property type="project" value="UniProtKB-KW"/>
</dbReference>
<name>A0A502D0M8_9MICO</name>
<accession>A0A502D0M8</accession>
<comment type="function">
    <text evidence="2">Exopeptidase that catalyzes the hydrolytic cleavage of multi-L-arginyl-poly-L-aspartic acid (cyanophycin; a water-insoluble reserve polymer) into aspartate-arginine dipeptides.</text>
</comment>
<dbReference type="SUPFAM" id="SSF52317">
    <property type="entry name" value="Class I glutamine amidotransferase-like"/>
    <property type="match status" value="1"/>
</dbReference>
<evidence type="ECO:0000256" key="8">
    <source>
        <dbReference type="ARBA" id="ARBA00022825"/>
    </source>
</evidence>
<evidence type="ECO:0000256" key="7">
    <source>
        <dbReference type="ARBA" id="ARBA00022801"/>
    </source>
</evidence>
<comment type="similarity">
    <text evidence="3">Belongs to the peptidase S51 family.</text>
</comment>
<evidence type="ECO:0000256" key="6">
    <source>
        <dbReference type="ARBA" id="ARBA00022670"/>
    </source>
</evidence>
<dbReference type="InterPro" id="IPR029062">
    <property type="entry name" value="Class_I_gatase-like"/>
</dbReference>
<dbReference type="Gene3D" id="3.40.50.880">
    <property type="match status" value="1"/>
</dbReference>
<evidence type="ECO:0000256" key="4">
    <source>
        <dbReference type="ARBA" id="ARBA00013115"/>
    </source>
</evidence>
<evidence type="ECO:0000313" key="11">
    <source>
        <dbReference type="Proteomes" id="UP000317722"/>
    </source>
</evidence>
<dbReference type="InterPro" id="IPR005320">
    <property type="entry name" value="Peptidase_S51"/>
</dbReference>
<dbReference type="PIRSF" id="PIRSF032067">
    <property type="entry name" value="Cyanophycinase"/>
    <property type="match status" value="1"/>
</dbReference>
<evidence type="ECO:0000256" key="9">
    <source>
        <dbReference type="PIRSR" id="PIRSR032067-1"/>
    </source>
</evidence>
<feature type="active site" description="Charge relay system" evidence="9">
    <location>
        <position position="179"/>
    </location>
</feature>
<evidence type="ECO:0000313" key="10">
    <source>
        <dbReference type="EMBL" id="TPG17929.1"/>
    </source>
</evidence>
<dbReference type="InterPro" id="IPR011811">
    <property type="entry name" value="Peptidase_S51_cyanophycinase"/>
</dbReference>
<keyword evidence="7 10" id="KW-0378">Hydrolase</keyword>
<dbReference type="GO" id="GO:0008236">
    <property type="term" value="F:serine-type peptidase activity"/>
    <property type="evidence" value="ECO:0007669"/>
    <property type="project" value="UniProtKB-KW"/>
</dbReference>
<evidence type="ECO:0000256" key="1">
    <source>
        <dbReference type="ARBA" id="ARBA00001092"/>
    </source>
</evidence>
<dbReference type="EMBL" id="RCZM01000002">
    <property type="protein sequence ID" value="TPG17929.1"/>
    <property type="molecule type" value="Genomic_DNA"/>
</dbReference>
<dbReference type="GO" id="GO:0006508">
    <property type="term" value="P:proteolysis"/>
    <property type="evidence" value="ECO:0007669"/>
    <property type="project" value="UniProtKB-KW"/>
</dbReference>
<keyword evidence="10" id="KW-0121">Carboxypeptidase</keyword>
<keyword evidence="6" id="KW-0645">Protease</keyword>
<reference evidence="10 11" key="1">
    <citation type="journal article" date="2019" name="Environ. Microbiol.">
        <title>Species interactions and distinct microbial communities in high Arctic permafrost affected cryosols are associated with the CH4 and CO2 gas fluxes.</title>
        <authorList>
            <person name="Altshuler I."/>
            <person name="Hamel J."/>
            <person name="Turney S."/>
            <person name="Magnuson E."/>
            <person name="Levesque R."/>
            <person name="Greer C."/>
            <person name="Whyte L.G."/>
        </authorList>
    </citation>
    <scope>NUCLEOTIDE SEQUENCE [LARGE SCALE GENOMIC DNA]</scope>
    <source>
        <strain evidence="10 11">S9.3A</strain>
    </source>
</reference>
<feature type="active site" description="Charge relay system" evidence="9">
    <location>
        <position position="206"/>
    </location>
</feature>
<dbReference type="Pfam" id="PF03575">
    <property type="entry name" value="Peptidase_S51"/>
    <property type="match status" value="1"/>
</dbReference>
<comment type="catalytic activity">
    <reaction evidence="1">
        <text>[L-4-(L-arginin-2-N-yl)aspartate](n) + H2O = [L-4-(L-arginin-2-N-yl)aspartate](n-1) + L-4-(L-arginin-2-N-yl)aspartate</text>
        <dbReference type="Rhea" id="RHEA:12845"/>
        <dbReference type="Rhea" id="RHEA-COMP:13728"/>
        <dbReference type="Rhea" id="RHEA-COMP:13734"/>
        <dbReference type="ChEBI" id="CHEBI:15377"/>
        <dbReference type="ChEBI" id="CHEBI:137986"/>
        <dbReference type="ChEBI" id="CHEBI:137991"/>
        <dbReference type="EC" id="3.4.15.6"/>
    </reaction>
</comment>
<evidence type="ECO:0000256" key="2">
    <source>
        <dbReference type="ARBA" id="ARBA00002039"/>
    </source>
</evidence>
<gene>
    <name evidence="10" type="ORF">EAH86_05740</name>
</gene>